<feature type="transmembrane region" description="Helical" evidence="1">
    <location>
        <begin position="31"/>
        <end position="52"/>
    </location>
</feature>
<sequence length="187" mass="19900">MFNIYMGIFIVIAIAVIAGGTYKLVNMDIMVTAFFYFGGTLALFIIYGIRWFSKNSLFAKTPGSWPPALNSCPDYLTYFARPQADGTTKKTCIDTIGVSKNGALKVFPVSGNPAPTTDDFYFSLDTTRSDPAARNAELCQRAMTMGLTWEGITNGESCVLPDGTISTGAATSTAGCPASTPTPPAAQ</sequence>
<keyword evidence="1" id="KW-1133">Transmembrane helix</keyword>
<organism evidence="2">
    <name type="scientific">viral metagenome</name>
    <dbReference type="NCBI Taxonomy" id="1070528"/>
    <lineage>
        <taxon>unclassified sequences</taxon>
        <taxon>metagenomes</taxon>
        <taxon>organismal metagenomes</taxon>
    </lineage>
</organism>
<dbReference type="AlphaFoldDB" id="A0A6C0DC34"/>
<keyword evidence="1" id="KW-0472">Membrane</keyword>
<evidence type="ECO:0000256" key="1">
    <source>
        <dbReference type="SAM" id="Phobius"/>
    </source>
</evidence>
<evidence type="ECO:0000313" key="2">
    <source>
        <dbReference type="EMBL" id="QHT14566.1"/>
    </source>
</evidence>
<dbReference type="EMBL" id="MN739586">
    <property type="protein sequence ID" value="QHT14566.1"/>
    <property type="molecule type" value="Genomic_DNA"/>
</dbReference>
<proteinExistence type="predicted"/>
<accession>A0A6C0DC34</accession>
<protein>
    <submittedName>
        <fullName evidence="2">Uncharacterized protein</fullName>
    </submittedName>
</protein>
<feature type="transmembrane region" description="Helical" evidence="1">
    <location>
        <begin position="7"/>
        <end position="25"/>
    </location>
</feature>
<name>A0A6C0DC34_9ZZZZ</name>
<reference evidence="2" key="1">
    <citation type="journal article" date="2020" name="Nature">
        <title>Giant virus diversity and host interactions through global metagenomics.</title>
        <authorList>
            <person name="Schulz F."/>
            <person name="Roux S."/>
            <person name="Paez-Espino D."/>
            <person name="Jungbluth S."/>
            <person name="Walsh D.A."/>
            <person name="Denef V.J."/>
            <person name="McMahon K.D."/>
            <person name="Konstantinidis K.T."/>
            <person name="Eloe-Fadrosh E.A."/>
            <person name="Kyrpides N.C."/>
            <person name="Woyke T."/>
        </authorList>
    </citation>
    <scope>NUCLEOTIDE SEQUENCE</scope>
    <source>
        <strain evidence="2">GVMAG-M-3300023174-141</strain>
    </source>
</reference>
<keyword evidence="1" id="KW-0812">Transmembrane</keyword>